<feature type="compositionally biased region" description="Basic and acidic residues" evidence="2">
    <location>
        <begin position="639"/>
        <end position="649"/>
    </location>
</feature>
<sequence>MSQDWKCSSTSVCYFLLSQQQINHWLFPTIAVVEISAWTKNRQDSSAWFCPTGTLQFAPGSWTSPWGGRCASGWRSRAGAPASGCAVSGPGRTMTWSWTRVGRLCSPAATETRRPSRGPAPGAPPCSWTTEDQRNSSEGSTTHRPGRGLVSWSPTETVFTRTAPVSQDVVSGIEGVRGRLYEGWGRSRGPRPVSGLSWEGQGSLQPTTPLRGLALAERTDGETLPLPEEATNNGADTSGSARPTDSPVSAREATSSSVHTHHTLSTDTSDTWSAETKSGTELAQTQVASTAAAASNSDAALAPGKQRHAHAAATASSSSLPALSSSPPPPPPSPPPPPPPTTWGGAALLITHGGAVGEGTRPHSWTGANTNTFSSDLTSAVTSDPVTSDPVTSHSDPLQHDSGSARAGAAAAASASPWTSSAHAAAGPTATAASLHPNTNGADSSESATSGAVSQTVAAESSDRPGDAPEFRTPTSSTQSGANLRSTASFTRSSFTETSTDTHTTTQRHVIYTLRPAASSPPGVATVTDETSGSAASSSALGPGASTAADLQSSSTSVPSSTSMSTDSHPLHTHSASTPSVPPPHTHTHYETRPVPAEPSTAQHTSSHAPHRPQSPSSTHEPHNFSAAARVPPLAHTTKKPEEGGDVWRRLPSNTTTHSPTAGPPTSNPLLSSTSSQPPKYYIVPDQPAAIKVETVELLLQIVLEDSGSAYAAGWEEDAAAWVRPYLQKAPGFSRLLGVWGGGHAVQNLVEFRTSGALQWLGRTGPASLLERTGLAQAVREATSLRTSRITNITVGGQQGEVCDWLLRCPPGYACASQPDRTNYSCSSLCHLDHCHHHGICTHHPGQLPVCRCLVGESFWYMGQRCDVRMTRARLVGACLAILLIIVTVIGVLAVVAVRRYRAVLIQAKVDQTRSSYRRFNHFDELSGRFWLRSWAGSADSMDNPAFTRSDELLHLRALDRPCCYHDDTLSLASTCPSHGTRVNTIYPHSSQYAWRGSELSVGDGDGVLDSGKASDLSVCSWPVEPIQWTPFPLLQRLSSHRTPPVRAPRPRSYCEGMELVDLEKSWTA</sequence>
<feature type="compositionally biased region" description="Low complexity" evidence="2">
    <location>
        <begin position="288"/>
        <end position="302"/>
    </location>
</feature>
<evidence type="ECO:0000259" key="4">
    <source>
        <dbReference type="PROSITE" id="PS50026"/>
    </source>
</evidence>
<feature type="compositionally biased region" description="Polar residues" evidence="2">
    <location>
        <begin position="376"/>
        <end position="396"/>
    </location>
</feature>
<dbReference type="AlphaFoldDB" id="A0A6P7N237"/>
<feature type="transmembrane region" description="Helical" evidence="3">
    <location>
        <begin position="875"/>
        <end position="898"/>
    </location>
</feature>
<feature type="compositionally biased region" description="Low complexity" evidence="2">
    <location>
        <begin position="311"/>
        <end position="325"/>
    </location>
</feature>
<feature type="compositionally biased region" description="Low complexity" evidence="2">
    <location>
        <begin position="485"/>
        <end position="505"/>
    </location>
</feature>
<keyword evidence="5" id="KW-1185">Reference proteome</keyword>
<feature type="compositionally biased region" description="Polar residues" evidence="2">
    <location>
        <begin position="600"/>
        <end position="619"/>
    </location>
</feature>
<feature type="compositionally biased region" description="Polar residues" evidence="2">
    <location>
        <begin position="230"/>
        <end position="247"/>
    </location>
</feature>
<evidence type="ECO:0000256" key="1">
    <source>
        <dbReference type="PROSITE-ProRule" id="PRU00076"/>
    </source>
</evidence>
<dbReference type="GeneID" id="114859404"/>
<gene>
    <name evidence="6" type="primary">si:ch211-14k19.8</name>
</gene>
<dbReference type="KEGG" id="bspl:114859404"/>
<feature type="compositionally biased region" description="Polar residues" evidence="2">
    <location>
        <begin position="473"/>
        <end position="484"/>
    </location>
</feature>
<name>A0A6P7N237_BETSP</name>
<accession>A0A6P7N237</accession>
<proteinExistence type="predicted"/>
<dbReference type="PROSITE" id="PS50026">
    <property type="entry name" value="EGF_3"/>
    <property type="match status" value="1"/>
</dbReference>
<feature type="domain" description="EGF-like" evidence="4">
    <location>
        <begin position="827"/>
        <end position="867"/>
    </location>
</feature>
<feature type="compositionally biased region" description="Low complexity" evidence="2">
    <location>
        <begin position="668"/>
        <end position="679"/>
    </location>
</feature>
<dbReference type="RefSeq" id="XP_029013352.1">
    <property type="nucleotide sequence ID" value="XM_029157519.3"/>
</dbReference>
<evidence type="ECO:0000313" key="6">
    <source>
        <dbReference type="RefSeq" id="XP_029013352.1"/>
    </source>
</evidence>
<dbReference type="Proteomes" id="UP000515150">
    <property type="component" value="Chromosome 1"/>
</dbReference>
<organism evidence="5 6">
    <name type="scientific">Betta splendens</name>
    <name type="common">Siamese fighting fish</name>
    <dbReference type="NCBI Taxonomy" id="158456"/>
    <lineage>
        <taxon>Eukaryota</taxon>
        <taxon>Metazoa</taxon>
        <taxon>Chordata</taxon>
        <taxon>Craniata</taxon>
        <taxon>Vertebrata</taxon>
        <taxon>Euteleostomi</taxon>
        <taxon>Actinopterygii</taxon>
        <taxon>Neopterygii</taxon>
        <taxon>Teleostei</taxon>
        <taxon>Neoteleostei</taxon>
        <taxon>Acanthomorphata</taxon>
        <taxon>Anabantaria</taxon>
        <taxon>Anabantiformes</taxon>
        <taxon>Anabantoidei</taxon>
        <taxon>Osphronemidae</taxon>
        <taxon>Betta</taxon>
    </lineage>
</organism>
<protein>
    <submittedName>
        <fullName evidence="6">Mucin-5AC isoform X1</fullName>
    </submittedName>
</protein>
<keyword evidence="1" id="KW-0245">EGF-like domain</keyword>
<keyword evidence="3" id="KW-0812">Transmembrane</keyword>
<feature type="compositionally biased region" description="Polar residues" evidence="2">
    <location>
        <begin position="274"/>
        <end position="287"/>
    </location>
</feature>
<comment type="caution">
    <text evidence="1">Lacks conserved residue(s) required for the propagation of feature annotation.</text>
</comment>
<dbReference type="InterPro" id="IPR000742">
    <property type="entry name" value="EGF"/>
</dbReference>
<feature type="compositionally biased region" description="Polar residues" evidence="2">
    <location>
        <begin position="436"/>
        <end position="459"/>
    </location>
</feature>
<feature type="region of interest" description="Disordered" evidence="2">
    <location>
        <begin position="108"/>
        <end position="155"/>
    </location>
</feature>
<dbReference type="InParanoid" id="A0A6P7N237"/>
<dbReference type="OrthoDB" id="10055523at2759"/>
<feature type="region of interest" description="Disordered" evidence="2">
    <location>
        <begin position="376"/>
        <end position="679"/>
    </location>
</feature>
<feature type="region of interest" description="Disordered" evidence="2">
    <location>
        <begin position="182"/>
        <end position="345"/>
    </location>
</feature>
<evidence type="ECO:0000313" key="5">
    <source>
        <dbReference type="Proteomes" id="UP000515150"/>
    </source>
</evidence>
<keyword evidence="3" id="KW-1133">Transmembrane helix</keyword>
<evidence type="ECO:0000256" key="3">
    <source>
        <dbReference type="SAM" id="Phobius"/>
    </source>
</evidence>
<feature type="compositionally biased region" description="Pro residues" evidence="2">
    <location>
        <begin position="326"/>
        <end position="341"/>
    </location>
</feature>
<keyword evidence="3" id="KW-0472">Membrane</keyword>
<feature type="compositionally biased region" description="Basic and acidic residues" evidence="2">
    <location>
        <begin position="461"/>
        <end position="470"/>
    </location>
</feature>
<evidence type="ECO:0000256" key="2">
    <source>
        <dbReference type="SAM" id="MobiDB-lite"/>
    </source>
</evidence>
<feature type="compositionally biased region" description="Low complexity" evidence="2">
    <location>
        <begin position="254"/>
        <end position="273"/>
    </location>
</feature>
<feature type="compositionally biased region" description="Low complexity" evidence="2">
    <location>
        <begin position="532"/>
        <end position="579"/>
    </location>
</feature>
<reference evidence="6" key="1">
    <citation type="submission" date="2025-08" db="UniProtKB">
        <authorList>
            <consortium name="RefSeq"/>
        </authorList>
    </citation>
    <scope>IDENTIFICATION</scope>
</reference>
<feature type="compositionally biased region" description="Low complexity" evidence="2">
    <location>
        <begin position="402"/>
        <end position="434"/>
    </location>
</feature>